<evidence type="ECO:0000256" key="6">
    <source>
        <dbReference type="SAM" id="Phobius"/>
    </source>
</evidence>
<name>B8J4Y0_ANAD2</name>
<dbReference type="GO" id="GO:0043190">
    <property type="term" value="C:ATP-binding cassette (ABC) transporter complex"/>
    <property type="evidence" value="ECO:0007669"/>
    <property type="project" value="TreeGrafter"/>
</dbReference>
<feature type="transmembrane region" description="Helical" evidence="6">
    <location>
        <begin position="95"/>
        <end position="115"/>
    </location>
</feature>
<dbReference type="RefSeq" id="WP_012632776.1">
    <property type="nucleotide sequence ID" value="NC_011891.1"/>
</dbReference>
<evidence type="ECO:0000256" key="2">
    <source>
        <dbReference type="ARBA" id="ARBA00022475"/>
    </source>
</evidence>
<dbReference type="HOGENOM" id="CLU_028799_3_2_7"/>
<evidence type="ECO:0000313" key="7">
    <source>
        <dbReference type="EMBL" id="ACL64835.1"/>
    </source>
</evidence>
<feature type="transmembrane region" description="Helical" evidence="6">
    <location>
        <begin position="12"/>
        <end position="31"/>
    </location>
</feature>
<proteinExistence type="predicted"/>
<keyword evidence="5 6" id="KW-0472">Membrane</keyword>
<evidence type="ECO:0000256" key="4">
    <source>
        <dbReference type="ARBA" id="ARBA00022989"/>
    </source>
</evidence>
<protein>
    <submittedName>
        <fullName evidence="7">Permease YjgP/YjgQ family protein</fullName>
    </submittedName>
</protein>
<keyword evidence="4 6" id="KW-1133">Transmembrane helix</keyword>
<evidence type="ECO:0000256" key="5">
    <source>
        <dbReference type="ARBA" id="ARBA00023136"/>
    </source>
</evidence>
<keyword evidence="8" id="KW-1185">Reference proteome</keyword>
<dbReference type="EMBL" id="CP001359">
    <property type="protein sequence ID" value="ACL64835.1"/>
    <property type="molecule type" value="Genomic_DNA"/>
</dbReference>
<accession>B8J4Y0</accession>
<dbReference type="GO" id="GO:0015920">
    <property type="term" value="P:lipopolysaccharide transport"/>
    <property type="evidence" value="ECO:0007669"/>
    <property type="project" value="TreeGrafter"/>
</dbReference>
<reference evidence="7" key="1">
    <citation type="submission" date="2009-01" db="EMBL/GenBank/DDBJ databases">
        <title>Complete sequence of Anaeromyxobacter dehalogenans 2CP-1.</title>
        <authorList>
            <consortium name="US DOE Joint Genome Institute"/>
            <person name="Lucas S."/>
            <person name="Copeland A."/>
            <person name="Lapidus A."/>
            <person name="Glavina del Rio T."/>
            <person name="Dalin E."/>
            <person name="Tice H."/>
            <person name="Bruce D."/>
            <person name="Goodwin L."/>
            <person name="Pitluck S."/>
            <person name="Saunders E."/>
            <person name="Brettin T."/>
            <person name="Detter J.C."/>
            <person name="Han C."/>
            <person name="Larimer F."/>
            <person name="Land M."/>
            <person name="Hauser L."/>
            <person name="Kyrpides N."/>
            <person name="Ovchinnikova G."/>
            <person name="Beliaev A.S."/>
            <person name="Richardson P."/>
        </authorList>
    </citation>
    <scope>NUCLEOTIDE SEQUENCE</scope>
    <source>
        <strain evidence="7">2CP-1</strain>
    </source>
</reference>
<feature type="transmembrane region" description="Helical" evidence="6">
    <location>
        <begin position="51"/>
        <end position="74"/>
    </location>
</feature>
<dbReference type="Pfam" id="PF03739">
    <property type="entry name" value="LptF_LptG"/>
    <property type="match status" value="1"/>
</dbReference>
<feature type="transmembrane region" description="Helical" evidence="6">
    <location>
        <begin position="304"/>
        <end position="323"/>
    </location>
</feature>
<evidence type="ECO:0000313" key="8">
    <source>
        <dbReference type="Proteomes" id="UP000007089"/>
    </source>
</evidence>
<dbReference type="KEGG" id="acp:A2cp1_1491"/>
<dbReference type="PANTHER" id="PTHR33529">
    <property type="entry name" value="SLR0882 PROTEIN-RELATED"/>
    <property type="match status" value="1"/>
</dbReference>
<feature type="transmembrane region" description="Helical" evidence="6">
    <location>
        <begin position="279"/>
        <end position="297"/>
    </location>
</feature>
<keyword evidence="2" id="KW-1003">Cell membrane</keyword>
<evidence type="ECO:0000256" key="1">
    <source>
        <dbReference type="ARBA" id="ARBA00004651"/>
    </source>
</evidence>
<dbReference type="PANTHER" id="PTHR33529:SF2">
    <property type="entry name" value="LIPOPOLYSACCHARIDE EXPORT SYSTEM PERMEASE PROTEIN LPTG"/>
    <property type="match status" value="1"/>
</dbReference>
<feature type="transmembrane region" description="Helical" evidence="6">
    <location>
        <begin position="335"/>
        <end position="356"/>
    </location>
</feature>
<keyword evidence="3 6" id="KW-0812">Transmembrane</keyword>
<sequence>MILFRYVARRMLGAFLVALTGVVGIYLAVDFVDNASAYTGAGWLPAVLQLYAYKAAGVVYMVAPAALILGAGIATSMFRQTREYTAMRAVGLGPWRLAVPVLAVTLLAGGVLVVLNDLVGVQAAERAEEITAHRFARGGNLRRFLAAREPKRWFRGMDGKRVYHLRGNLPDGGFERVTVYELGEGFTLARRIDAARMHPDGRAWILEDVEDRTFRQDGSMGLERADRKRYAFDEPPDAFAVIAGKPDQMRWNTLIRQIGIRKRLGQPVTEFQLERYDRLAYPLAGIPGALLALALALRRDRKGHLAAALLEAVGVTLLFWGMQGVSSALGLSGRVAPWIASWAPNVVFLALGAIAVHRAR</sequence>
<organism evidence="7 8">
    <name type="scientific">Anaeromyxobacter dehalogenans (strain ATCC BAA-258 / DSM 21875 / 2CP-1)</name>
    <dbReference type="NCBI Taxonomy" id="455488"/>
    <lineage>
        <taxon>Bacteria</taxon>
        <taxon>Pseudomonadati</taxon>
        <taxon>Myxococcota</taxon>
        <taxon>Myxococcia</taxon>
        <taxon>Myxococcales</taxon>
        <taxon>Cystobacterineae</taxon>
        <taxon>Anaeromyxobacteraceae</taxon>
        <taxon>Anaeromyxobacter</taxon>
    </lineage>
</organism>
<evidence type="ECO:0000256" key="3">
    <source>
        <dbReference type="ARBA" id="ARBA00022692"/>
    </source>
</evidence>
<gene>
    <name evidence="7" type="ordered locus">A2cp1_1491</name>
</gene>
<dbReference type="AlphaFoldDB" id="B8J4Y0"/>
<dbReference type="InterPro" id="IPR005495">
    <property type="entry name" value="LptG/LptF_permease"/>
</dbReference>
<dbReference type="Proteomes" id="UP000007089">
    <property type="component" value="Chromosome"/>
</dbReference>
<comment type="subcellular location">
    <subcellularLocation>
        <location evidence="1">Cell membrane</location>
        <topology evidence="1">Multi-pass membrane protein</topology>
    </subcellularLocation>
</comment>